<keyword evidence="4 8" id="KW-0812">Transmembrane</keyword>
<dbReference type="InterPro" id="IPR001248">
    <property type="entry name" value="Pur-cyt_permease"/>
</dbReference>
<evidence type="ECO:0000256" key="1">
    <source>
        <dbReference type="ARBA" id="ARBA00004141"/>
    </source>
</evidence>
<evidence type="ECO:0000256" key="5">
    <source>
        <dbReference type="ARBA" id="ARBA00022989"/>
    </source>
</evidence>
<feature type="transmembrane region" description="Helical" evidence="8">
    <location>
        <begin position="435"/>
        <end position="451"/>
    </location>
</feature>
<dbReference type="PIRSF" id="PIRSF002744">
    <property type="entry name" value="Pur-cyt_permease"/>
    <property type="match status" value="1"/>
</dbReference>
<keyword evidence="3 7" id="KW-0813">Transport</keyword>
<dbReference type="EMBL" id="BAABFR010000116">
    <property type="protein sequence ID" value="GAA4404065.1"/>
    <property type="molecule type" value="Genomic_DNA"/>
</dbReference>
<organism evidence="9 10">
    <name type="scientific">Tsukamurella soli</name>
    <dbReference type="NCBI Taxonomy" id="644556"/>
    <lineage>
        <taxon>Bacteria</taxon>
        <taxon>Bacillati</taxon>
        <taxon>Actinomycetota</taxon>
        <taxon>Actinomycetes</taxon>
        <taxon>Mycobacteriales</taxon>
        <taxon>Tsukamurellaceae</taxon>
        <taxon>Tsukamurella</taxon>
    </lineage>
</organism>
<dbReference type="PANTHER" id="PTHR31806:SF1">
    <property type="entry name" value="PURINE-CYTOSINE PERMEASE FCY2-RELATED"/>
    <property type="match status" value="1"/>
</dbReference>
<comment type="similarity">
    <text evidence="2 7">Belongs to the purine-cytosine permease (2.A.39) family.</text>
</comment>
<evidence type="ECO:0000256" key="3">
    <source>
        <dbReference type="ARBA" id="ARBA00022448"/>
    </source>
</evidence>
<feature type="transmembrane region" description="Helical" evidence="8">
    <location>
        <begin position="104"/>
        <end position="131"/>
    </location>
</feature>
<feature type="transmembrane region" description="Helical" evidence="8">
    <location>
        <begin position="324"/>
        <end position="344"/>
    </location>
</feature>
<evidence type="ECO:0000256" key="4">
    <source>
        <dbReference type="ARBA" id="ARBA00022692"/>
    </source>
</evidence>
<comment type="caution">
    <text evidence="9">The sequence shown here is derived from an EMBL/GenBank/DDBJ whole genome shotgun (WGS) entry which is preliminary data.</text>
</comment>
<evidence type="ECO:0000256" key="8">
    <source>
        <dbReference type="SAM" id="Phobius"/>
    </source>
</evidence>
<feature type="transmembrane region" description="Helical" evidence="8">
    <location>
        <begin position="64"/>
        <end position="83"/>
    </location>
</feature>
<dbReference type="CDD" id="cd11484">
    <property type="entry name" value="SLC-NCS1sbd_CobB-like"/>
    <property type="match status" value="1"/>
</dbReference>
<dbReference type="Gene3D" id="1.10.4160.10">
    <property type="entry name" value="Hydantoin permease"/>
    <property type="match status" value="1"/>
</dbReference>
<keyword evidence="6 7" id="KW-0472">Membrane</keyword>
<feature type="transmembrane region" description="Helical" evidence="8">
    <location>
        <begin position="398"/>
        <end position="415"/>
    </location>
</feature>
<dbReference type="Pfam" id="PF02133">
    <property type="entry name" value="Transp_cyt_pur"/>
    <property type="match status" value="1"/>
</dbReference>
<evidence type="ECO:0000256" key="7">
    <source>
        <dbReference type="PIRNR" id="PIRNR002744"/>
    </source>
</evidence>
<dbReference type="PANTHER" id="PTHR31806">
    <property type="entry name" value="PURINE-CYTOSINE PERMEASE FCY2-RELATED"/>
    <property type="match status" value="1"/>
</dbReference>
<evidence type="ECO:0000313" key="10">
    <source>
        <dbReference type="Proteomes" id="UP001500635"/>
    </source>
</evidence>
<comment type="subcellular location">
    <subcellularLocation>
        <location evidence="1">Membrane</location>
        <topology evidence="1">Multi-pass membrane protein</topology>
    </subcellularLocation>
</comment>
<protein>
    <submittedName>
        <fullName evidence="9">Cytosine permease</fullName>
    </submittedName>
</protein>
<reference evidence="10" key="1">
    <citation type="journal article" date="2019" name="Int. J. Syst. Evol. Microbiol.">
        <title>The Global Catalogue of Microorganisms (GCM) 10K type strain sequencing project: providing services to taxonomists for standard genome sequencing and annotation.</title>
        <authorList>
            <consortium name="The Broad Institute Genomics Platform"/>
            <consortium name="The Broad Institute Genome Sequencing Center for Infectious Disease"/>
            <person name="Wu L."/>
            <person name="Ma J."/>
        </authorList>
    </citation>
    <scope>NUCLEOTIDE SEQUENCE [LARGE SCALE GENOMIC DNA]</scope>
    <source>
        <strain evidence="10">JCM 17688</strain>
    </source>
</reference>
<sequence length="485" mass="52913">MTDRSASRSDEAAPRRIESRSYEYVPLDERHGETRSLFSLWFGEQLSSFTLVTGSLAIVAGLNFWWAIVAIVAGNLIGAMMMAGHSAQGPALGLPQMIQSRAQFGFYGTLLPLCITWLMYVAFSAVAVVIAGQSLQSIFHGPLALWIAISVVPILTLAIFGYDLIHRTIKYIAYLMGALFVIVAVLLIHHGVGLDHLDAGGFTWPAFLGAVSINVTWQMTYAPYVSDYSRYLPPTKTRGAFWFTYIGTTLGAILVMILGAAVTTLAPKADVVQTIRGLGGDHFGSVIVFVLAAGLIVVNSTNIYGGTISTMTIIQHFREFRSTALKRIVVAVLIGVAAVVVGIAGSGDFVNNLTNYLNFVLFFLIPWTAVNLLDFYVIHHGNYNTDDFFTKHGTFGRWGAPAIITYFVAFAAQLPFMDTTVFEGPIARAMGGTDLAWLVGSVVSIPLYLFLAKRKLRLHHLDLDPHHYSVGSTVTSAELESDSRR</sequence>
<dbReference type="InterPro" id="IPR026030">
    <property type="entry name" value="Pur-cyt_permease_Fcy2/21/22"/>
</dbReference>
<keyword evidence="5 8" id="KW-1133">Transmembrane helix</keyword>
<keyword evidence="10" id="KW-1185">Reference proteome</keyword>
<feature type="transmembrane region" description="Helical" evidence="8">
    <location>
        <begin position="202"/>
        <end position="221"/>
    </location>
</feature>
<feature type="transmembrane region" description="Helical" evidence="8">
    <location>
        <begin position="143"/>
        <end position="164"/>
    </location>
</feature>
<dbReference type="Proteomes" id="UP001500635">
    <property type="component" value="Unassembled WGS sequence"/>
</dbReference>
<evidence type="ECO:0000256" key="2">
    <source>
        <dbReference type="ARBA" id="ARBA00008974"/>
    </source>
</evidence>
<gene>
    <name evidence="9" type="ORF">GCM10023147_46200</name>
</gene>
<evidence type="ECO:0000256" key="6">
    <source>
        <dbReference type="ARBA" id="ARBA00023136"/>
    </source>
</evidence>
<name>A0ABP8KDY1_9ACTN</name>
<evidence type="ECO:0000313" key="9">
    <source>
        <dbReference type="EMBL" id="GAA4404065.1"/>
    </source>
</evidence>
<proteinExistence type="inferred from homology"/>
<feature type="transmembrane region" description="Helical" evidence="8">
    <location>
        <begin position="356"/>
        <end position="377"/>
    </location>
</feature>
<accession>A0ABP8KDY1</accession>
<feature type="transmembrane region" description="Helical" evidence="8">
    <location>
        <begin position="171"/>
        <end position="190"/>
    </location>
</feature>
<feature type="transmembrane region" description="Helical" evidence="8">
    <location>
        <begin position="242"/>
        <end position="262"/>
    </location>
</feature>
<dbReference type="RefSeq" id="WP_345000600.1">
    <property type="nucleotide sequence ID" value="NZ_BAABFR010000116.1"/>
</dbReference>
<feature type="transmembrane region" description="Helical" evidence="8">
    <location>
        <begin position="282"/>
        <end position="304"/>
    </location>
</feature>